<evidence type="ECO:0000313" key="2">
    <source>
        <dbReference type="Proteomes" id="UP001231518"/>
    </source>
</evidence>
<protein>
    <submittedName>
        <fullName evidence="1">Uncharacterized protein</fullName>
    </submittedName>
</protein>
<evidence type="ECO:0000313" key="1">
    <source>
        <dbReference type="EMBL" id="KAJ8720410.1"/>
    </source>
</evidence>
<dbReference type="EMBL" id="JARGEI010000014">
    <property type="protein sequence ID" value="KAJ8720410.1"/>
    <property type="molecule type" value="Genomic_DNA"/>
</dbReference>
<dbReference type="Pfam" id="PF14924">
    <property type="entry name" value="MAP10_N"/>
    <property type="match status" value="1"/>
</dbReference>
<dbReference type="AlphaFoldDB" id="A0AAD7YM93"/>
<name>A0AAD7YM93_MYTSE</name>
<sequence length="465" mass="50163">MTPFKKTNPSPSNDGDLFLLEVLVDKVSFVKSPCFSEKDFRTCVTIAASGVQPLELYDDDPGSVVAKSGGPFVKTFGSGKSCLFTLPEAEISKAMSTFPITVTVHKSLPCGCLPTKIIMGITTIDMTKEFVESRNKYMSDPGGVNCQALKDLFQINGPQGERVGDIAMFLRISCFGKLIVTKFQGPGPTSKLGATRDPSAVDQSCNAHRDFHTSKDPCVCSAAKVAGVGKGKHDTGPPCQLEGAQDPFNFSPCLDPDDICYCSGPRPPRKEPMVCRNMEQYCLHVPKGPTKAFEEIGSNLGGNELKIKIPANLSIIKKISQTHCAMQSPYTKKTTDGICIPPCGKNRISLAYPGEDTCCGGLRPQGTQFTCTTEGCVQAQKHGQQSLLARGDTKNEIPNNEVFVLKVAKTAIEGDRKCKLELELVTPKGPDKKQPVRKVNARCATDPDCTCCGGGLRLPKGKRKR</sequence>
<gene>
    <name evidence="1" type="ORF">PYW07_012453</name>
</gene>
<keyword evidence="2" id="KW-1185">Reference proteome</keyword>
<comment type="caution">
    <text evidence="1">The sequence shown here is derived from an EMBL/GenBank/DDBJ whole genome shotgun (WGS) entry which is preliminary data.</text>
</comment>
<organism evidence="1 2">
    <name type="scientific">Mythimna separata</name>
    <name type="common">Oriental armyworm</name>
    <name type="synonym">Pseudaletia separata</name>
    <dbReference type="NCBI Taxonomy" id="271217"/>
    <lineage>
        <taxon>Eukaryota</taxon>
        <taxon>Metazoa</taxon>
        <taxon>Ecdysozoa</taxon>
        <taxon>Arthropoda</taxon>
        <taxon>Hexapoda</taxon>
        <taxon>Insecta</taxon>
        <taxon>Pterygota</taxon>
        <taxon>Neoptera</taxon>
        <taxon>Endopterygota</taxon>
        <taxon>Lepidoptera</taxon>
        <taxon>Glossata</taxon>
        <taxon>Ditrysia</taxon>
        <taxon>Noctuoidea</taxon>
        <taxon>Noctuidae</taxon>
        <taxon>Noctuinae</taxon>
        <taxon>Hadenini</taxon>
        <taxon>Mythimna</taxon>
    </lineage>
</organism>
<reference evidence="1" key="1">
    <citation type="submission" date="2023-03" db="EMBL/GenBank/DDBJ databases">
        <title>Chromosome-level genomes of two armyworms, Mythimna separata and Mythimna loreyi, provide insights into the biosynthesis and reception of sex pheromones.</title>
        <authorList>
            <person name="Zhao H."/>
        </authorList>
    </citation>
    <scope>NUCLEOTIDE SEQUENCE</scope>
    <source>
        <strain evidence="1">BeijingLab</strain>
        <tissue evidence="1">Pupa</tissue>
    </source>
</reference>
<accession>A0AAD7YM93</accession>
<dbReference type="Proteomes" id="UP001231518">
    <property type="component" value="Chromosome 3"/>
</dbReference>
<proteinExistence type="predicted"/>